<sequence length="89" mass="10622">MNYKGINKKNNRAKIICNNTREKCYSNQILIIKIYLVIIFAVTFVLIQDIFKGLQLSFLIKKEQREVHNKGRHIIFRTLLDKARRNMVK</sequence>
<keyword evidence="1" id="KW-1133">Transmembrane helix</keyword>
<evidence type="ECO:0000256" key="1">
    <source>
        <dbReference type="SAM" id="Phobius"/>
    </source>
</evidence>
<feature type="transmembrane region" description="Helical" evidence="1">
    <location>
        <begin position="30"/>
        <end position="51"/>
    </location>
</feature>
<evidence type="ECO:0000313" key="3">
    <source>
        <dbReference type="Proteomes" id="UP000291404"/>
    </source>
</evidence>
<name>A0A4Q9LIL4_9MICR</name>
<keyword evidence="1" id="KW-0472">Membrane</keyword>
<organism evidence="2 3">
    <name type="scientific">Hamiltosporidium magnivora</name>
    <dbReference type="NCBI Taxonomy" id="148818"/>
    <lineage>
        <taxon>Eukaryota</taxon>
        <taxon>Fungi</taxon>
        <taxon>Fungi incertae sedis</taxon>
        <taxon>Microsporidia</taxon>
        <taxon>Dubosqiidae</taxon>
        <taxon>Hamiltosporidium</taxon>
    </lineage>
</organism>
<keyword evidence="3" id="KW-1185">Reference proteome</keyword>
<dbReference type="EMBL" id="PITI01000370">
    <property type="protein sequence ID" value="TBU06850.1"/>
    <property type="molecule type" value="Genomic_DNA"/>
</dbReference>
<dbReference type="Proteomes" id="UP000291404">
    <property type="component" value="Unassembled WGS sequence"/>
</dbReference>
<dbReference type="VEuPathDB" id="MicrosporidiaDB:CWI36_0370p0010"/>
<protein>
    <submittedName>
        <fullName evidence="2">Uncharacterized protein</fullName>
    </submittedName>
</protein>
<keyword evidence="1" id="KW-0812">Transmembrane</keyword>
<reference evidence="2 3" key="1">
    <citation type="submission" date="2017-12" db="EMBL/GenBank/DDBJ databases">
        <authorList>
            <person name="Pombert J.-F."/>
            <person name="Haag K.L."/>
            <person name="Ebert D."/>
        </authorList>
    </citation>
    <scope>NUCLEOTIDE SEQUENCE [LARGE SCALE GENOMIC DNA]</scope>
    <source>
        <strain evidence="2">BE-OM-2</strain>
    </source>
</reference>
<dbReference type="AlphaFoldDB" id="A0A4Q9LIL4"/>
<evidence type="ECO:0000313" key="2">
    <source>
        <dbReference type="EMBL" id="TBU06850.1"/>
    </source>
</evidence>
<comment type="caution">
    <text evidence="2">The sequence shown here is derived from an EMBL/GenBank/DDBJ whole genome shotgun (WGS) entry which is preliminary data.</text>
</comment>
<accession>A0A4Q9LIL4</accession>
<gene>
    <name evidence="2" type="ORF">CWI36_0370p0010</name>
</gene>
<proteinExistence type="predicted"/>